<accession>A0A4P6I200</accession>
<dbReference type="Pfam" id="PF03706">
    <property type="entry name" value="LPG_synthase_TM"/>
    <property type="match status" value="1"/>
</dbReference>
<dbReference type="InterPro" id="IPR022791">
    <property type="entry name" value="L-PG_synthase/AglD"/>
</dbReference>
<dbReference type="Proteomes" id="UP000293296">
    <property type="component" value="Chromosome"/>
</dbReference>
<organism evidence="7 8">
    <name type="scientific">Solidesulfovibrio carbinolicus</name>
    <dbReference type="NCBI Taxonomy" id="296842"/>
    <lineage>
        <taxon>Bacteria</taxon>
        <taxon>Pseudomonadati</taxon>
        <taxon>Thermodesulfobacteriota</taxon>
        <taxon>Desulfovibrionia</taxon>
        <taxon>Desulfovibrionales</taxon>
        <taxon>Desulfovibrionaceae</taxon>
        <taxon>Solidesulfovibrio</taxon>
    </lineage>
</organism>
<evidence type="ECO:0000256" key="3">
    <source>
        <dbReference type="ARBA" id="ARBA00022692"/>
    </source>
</evidence>
<feature type="transmembrane region" description="Helical" evidence="6">
    <location>
        <begin position="192"/>
        <end position="215"/>
    </location>
</feature>
<evidence type="ECO:0000256" key="4">
    <source>
        <dbReference type="ARBA" id="ARBA00022989"/>
    </source>
</evidence>
<dbReference type="GO" id="GO:0005886">
    <property type="term" value="C:plasma membrane"/>
    <property type="evidence" value="ECO:0007669"/>
    <property type="project" value="UniProtKB-SubCell"/>
</dbReference>
<evidence type="ECO:0000256" key="6">
    <source>
        <dbReference type="SAM" id="Phobius"/>
    </source>
</evidence>
<feature type="transmembrane region" description="Helical" evidence="6">
    <location>
        <begin position="145"/>
        <end position="162"/>
    </location>
</feature>
<dbReference type="PANTHER" id="PTHR39087:SF2">
    <property type="entry name" value="UPF0104 MEMBRANE PROTEIN MJ1595"/>
    <property type="match status" value="1"/>
</dbReference>
<dbReference type="PANTHER" id="PTHR39087">
    <property type="entry name" value="UPF0104 MEMBRANE PROTEIN MJ1595"/>
    <property type="match status" value="1"/>
</dbReference>
<evidence type="ECO:0000256" key="1">
    <source>
        <dbReference type="ARBA" id="ARBA00004651"/>
    </source>
</evidence>
<comment type="subcellular location">
    <subcellularLocation>
        <location evidence="1">Cell membrane</location>
        <topology evidence="1">Multi-pass membrane protein</topology>
    </subcellularLocation>
</comment>
<dbReference type="KEGG" id="dcb:C3Y92_11655"/>
<evidence type="ECO:0000313" key="7">
    <source>
        <dbReference type="EMBL" id="QAZ67839.1"/>
    </source>
</evidence>
<protein>
    <submittedName>
        <fullName evidence="7">Lysylphosphatidylglycerol synthetase</fullName>
    </submittedName>
</protein>
<dbReference type="AlphaFoldDB" id="A0A4P6I200"/>
<keyword evidence="4 6" id="KW-1133">Transmembrane helix</keyword>
<dbReference type="RefSeq" id="WP_129352790.1">
    <property type="nucleotide sequence ID" value="NZ_CP026538.1"/>
</dbReference>
<keyword evidence="5 6" id="KW-0472">Membrane</keyword>
<keyword evidence="8" id="KW-1185">Reference proteome</keyword>
<feature type="transmembrane region" description="Helical" evidence="6">
    <location>
        <begin position="278"/>
        <end position="301"/>
    </location>
</feature>
<gene>
    <name evidence="7" type="ORF">C3Y92_11655</name>
</gene>
<feature type="transmembrane region" description="Helical" evidence="6">
    <location>
        <begin position="221"/>
        <end position="242"/>
    </location>
</feature>
<dbReference type="OrthoDB" id="9786506at2"/>
<sequence length="325" mass="35520">MLVKKAASLIVRLALVGGCLVYAFWGLNFSEIWDAIVRFDDVALFWTVLFSFVGYGVMAFRLNFLSGFCAGNWVCFKAFLMSMAVNNIVPAKLGELAKAFYLRRECRFSLSRSITMVFWERFFDLNAILAMGLVVAFHFNLKMAFVPLAAAVGGIWVGLWVVRQYPDFVGRIIEKMPSNRLAEFLAELKLQVLHGVTPSFMTVLGLYTLVCWVLYAGSTFLVLLWVADLPLTVGQAAAVFVISSLGMAMPSSPGALGVFEAAVVFSLGLFGVDRAQGLATGLVLHMVQYIPVTVAGLLVLAKSGLKLSKIRESDEALDAVPEAGK</sequence>
<evidence type="ECO:0000313" key="8">
    <source>
        <dbReference type="Proteomes" id="UP000293296"/>
    </source>
</evidence>
<feature type="transmembrane region" description="Helical" evidence="6">
    <location>
        <begin position="39"/>
        <end position="58"/>
    </location>
</feature>
<name>A0A4P6I200_9BACT</name>
<evidence type="ECO:0000256" key="2">
    <source>
        <dbReference type="ARBA" id="ARBA00022475"/>
    </source>
</evidence>
<dbReference type="EMBL" id="CP026538">
    <property type="protein sequence ID" value="QAZ67839.1"/>
    <property type="molecule type" value="Genomic_DNA"/>
</dbReference>
<evidence type="ECO:0000256" key="5">
    <source>
        <dbReference type="ARBA" id="ARBA00023136"/>
    </source>
</evidence>
<feature type="transmembrane region" description="Helical" evidence="6">
    <location>
        <begin position="122"/>
        <end position="139"/>
    </location>
</feature>
<proteinExistence type="predicted"/>
<keyword evidence="2" id="KW-1003">Cell membrane</keyword>
<feature type="transmembrane region" description="Helical" evidence="6">
    <location>
        <begin position="254"/>
        <end position="272"/>
    </location>
</feature>
<feature type="transmembrane region" description="Helical" evidence="6">
    <location>
        <begin position="6"/>
        <end position="27"/>
    </location>
</feature>
<keyword evidence="3 6" id="KW-0812">Transmembrane</keyword>
<reference evidence="7 8" key="1">
    <citation type="submission" date="2018-02" db="EMBL/GenBank/DDBJ databases">
        <title>Genome sequence of Desulfovibrio carbinolicus DSM 3852.</title>
        <authorList>
            <person name="Wilbanks E."/>
            <person name="Skennerton C.T."/>
            <person name="Orphan V.J."/>
        </authorList>
    </citation>
    <scope>NUCLEOTIDE SEQUENCE [LARGE SCALE GENOMIC DNA]</scope>
    <source>
        <strain evidence="7 8">DSM 3852</strain>
    </source>
</reference>
<dbReference type="NCBIfam" id="TIGR00374">
    <property type="entry name" value="flippase-like domain"/>
    <property type="match status" value="1"/>
</dbReference>